<evidence type="ECO:0000313" key="1">
    <source>
        <dbReference type="EMBL" id="RFU16546.1"/>
    </source>
</evidence>
<dbReference type="PANTHER" id="PTHR36452:SF1">
    <property type="entry name" value="DUF2461 DOMAIN-CONTAINING PROTEIN"/>
    <property type="match status" value="1"/>
</dbReference>
<dbReference type="Pfam" id="PF09365">
    <property type="entry name" value="DUF2461"/>
    <property type="match status" value="1"/>
</dbReference>
<organism evidence="1 2">
    <name type="scientific">Paracidobacterium acidisoli</name>
    <dbReference type="NCBI Taxonomy" id="2303751"/>
    <lineage>
        <taxon>Bacteria</taxon>
        <taxon>Pseudomonadati</taxon>
        <taxon>Acidobacteriota</taxon>
        <taxon>Terriglobia</taxon>
        <taxon>Terriglobales</taxon>
        <taxon>Acidobacteriaceae</taxon>
        <taxon>Paracidobacterium</taxon>
    </lineage>
</organism>
<dbReference type="OrthoDB" id="9794241at2"/>
<dbReference type="EMBL" id="QVQT01000004">
    <property type="protein sequence ID" value="RFU16546.1"/>
    <property type="molecule type" value="Genomic_DNA"/>
</dbReference>
<accession>A0A372INS0</accession>
<reference evidence="1 2" key="1">
    <citation type="submission" date="2018-08" db="EMBL/GenBank/DDBJ databases">
        <title>Acidipila sp. 4G-K13, an acidobacterium isolated from forest soil.</title>
        <authorList>
            <person name="Gao Z.-H."/>
            <person name="Qiu L.-H."/>
        </authorList>
    </citation>
    <scope>NUCLEOTIDE SEQUENCE [LARGE SCALE GENOMIC DNA]</scope>
    <source>
        <strain evidence="1 2">4G-K13</strain>
    </source>
</reference>
<sequence>MQPWFREDALKFLRGLKRNNNREWFEARRAVYERELKLPMLALIERIMQGMEEYAPEHIRPAAKCMLRIYRDTRFSADKSPYKHHVAAWWTRSGLEKTSGGGYYLHIGHDELVIAAGVYMPQKEQLLAIRRHLLENHLEWKRLIEDKKLRRFMDLHDPMALTRPPKGFPADHPAISWICWRQWGVIAHLPAAEALKPALAANVTKYLRLTAPIVNFLNEPLTAALQKKKKPLFGLYAPVRTRMHSDDEHEL</sequence>
<comment type="caution">
    <text evidence="1">The sequence shown here is derived from an EMBL/GenBank/DDBJ whole genome shotgun (WGS) entry which is preliminary data.</text>
</comment>
<proteinExistence type="predicted"/>
<dbReference type="Proteomes" id="UP000264702">
    <property type="component" value="Unassembled WGS sequence"/>
</dbReference>
<dbReference type="AlphaFoldDB" id="A0A372INS0"/>
<dbReference type="PIRSF" id="PIRSF028451">
    <property type="entry name" value="UCP028451"/>
    <property type="match status" value="1"/>
</dbReference>
<name>A0A372INS0_9BACT</name>
<keyword evidence="2" id="KW-1185">Reference proteome</keyword>
<gene>
    <name evidence="1" type="ORF">D0Y96_12615</name>
</gene>
<protein>
    <submittedName>
        <fullName evidence="1">DUF2461 domain-containing protein</fullName>
    </submittedName>
</protein>
<dbReference type="InterPro" id="IPR012808">
    <property type="entry name" value="CHP02453"/>
</dbReference>
<dbReference type="InterPro" id="IPR015996">
    <property type="entry name" value="UCP028451"/>
</dbReference>
<evidence type="ECO:0000313" key="2">
    <source>
        <dbReference type="Proteomes" id="UP000264702"/>
    </source>
</evidence>
<dbReference type="NCBIfam" id="TIGR02453">
    <property type="entry name" value="TIGR02453 family protein"/>
    <property type="match status" value="1"/>
</dbReference>
<dbReference type="PANTHER" id="PTHR36452">
    <property type="entry name" value="CHROMOSOME 12, WHOLE GENOME SHOTGUN SEQUENCE"/>
    <property type="match status" value="1"/>
</dbReference>